<feature type="compositionally biased region" description="Polar residues" evidence="7">
    <location>
        <begin position="976"/>
        <end position="990"/>
    </location>
</feature>
<dbReference type="SMART" id="SM00490">
    <property type="entry name" value="HELICc"/>
    <property type="match status" value="1"/>
</dbReference>
<dbReference type="OrthoDB" id="5600252at2759"/>
<keyword evidence="5" id="KW-0067">ATP-binding</keyword>
<feature type="region of interest" description="Disordered" evidence="7">
    <location>
        <begin position="436"/>
        <end position="494"/>
    </location>
</feature>
<feature type="compositionally biased region" description="Polar residues" evidence="7">
    <location>
        <begin position="9"/>
        <end position="23"/>
    </location>
</feature>
<proteinExistence type="predicted"/>
<dbReference type="GO" id="GO:0016787">
    <property type="term" value="F:hydrolase activity"/>
    <property type="evidence" value="ECO:0007669"/>
    <property type="project" value="UniProtKB-KW"/>
</dbReference>
<evidence type="ECO:0000256" key="3">
    <source>
        <dbReference type="ARBA" id="ARBA00022801"/>
    </source>
</evidence>
<dbReference type="PANTHER" id="PTHR18934">
    <property type="entry name" value="ATP-DEPENDENT RNA HELICASE"/>
    <property type="match status" value="1"/>
</dbReference>
<evidence type="ECO:0000256" key="7">
    <source>
        <dbReference type="SAM" id="MobiDB-lite"/>
    </source>
</evidence>
<keyword evidence="11" id="KW-1185">Reference proteome</keyword>
<dbReference type="FunFam" id="1.20.120.1080:FF:000002">
    <property type="entry name" value="Putative ATP-dependent RNA helicase DHX36"/>
    <property type="match status" value="1"/>
</dbReference>
<feature type="region of interest" description="Disordered" evidence="7">
    <location>
        <begin position="247"/>
        <end position="307"/>
    </location>
</feature>
<feature type="compositionally biased region" description="Low complexity" evidence="7">
    <location>
        <begin position="43"/>
        <end position="62"/>
    </location>
</feature>
<dbReference type="GO" id="GO:0005524">
    <property type="term" value="F:ATP binding"/>
    <property type="evidence" value="ECO:0007669"/>
    <property type="project" value="UniProtKB-KW"/>
</dbReference>
<evidence type="ECO:0000256" key="5">
    <source>
        <dbReference type="ARBA" id="ARBA00022840"/>
    </source>
</evidence>
<evidence type="ECO:0000259" key="9">
    <source>
        <dbReference type="PROSITE" id="PS51194"/>
    </source>
</evidence>
<dbReference type="FunFam" id="3.40.50.300:FF:000500">
    <property type="entry name" value="ATP-dependent RNA helicase DHX29"/>
    <property type="match status" value="1"/>
</dbReference>
<feature type="compositionally biased region" description="Low complexity" evidence="7">
    <location>
        <begin position="253"/>
        <end position="269"/>
    </location>
</feature>
<evidence type="ECO:0000256" key="1">
    <source>
        <dbReference type="ARBA" id="ARBA00012552"/>
    </source>
</evidence>
<keyword evidence="4" id="KW-0347">Helicase</keyword>
<comment type="catalytic activity">
    <reaction evidence="6">
        <text>ATP + H2O = ADP + phosphate + H(+)</text>
        <dbReference type="Rhea" id="RHEA:13065"/>
        <dbReference type="ChEBI" id="CHEBI:15377"/>
        <dbReference type="ChEBI" id="CHEBI:15378"/>
        <dbReference type="ChEBI" id="CHEBI:30616"/>
        <dbReference type="ChEBI" id="CHEBI:43474"/>
        <dbReference type="ChEBI" id="CHEBI:456216"/>
        <dbReference type="EC" id="3.6.4.13"/>
    </reaction>
</comment>
<dbReference type="SUPFAM" id="SSF52540">
    <property type="entry name" value="P-loop containing nucleoside triphosphate hydrolases"/>
    <property type="match status" value="1"/>
</dbReference>
<dbReference type="GO" id="GO:0003723">
    <property type="term" value="F:RNA binding"/>
    <property type="evidence" value="ECO:0007669"/>
    <property type="project" value="TreeGrafter"/>
</dbReference>
<protein>
    <recommendedName>
        <fullName evidence="1">RNA helicase</fullName>
        <ecNumber evidence="1">3.6.4.13</ecNumber>
    </recommendedName>
</protein>
<dbReference type="Pfam" id="PF07717">
    <property type="entry name" value="OB_NTP_bind"/>
    <property type="match status" value="1"/>
</dbReference>
<evidence type="ECO:0000313" key="11">
    <source>
        <dbReference type="Proteomes" id="UP000245942"/>
    </source>
</evidence>
<evidence type="ECO:0000256" key="4">
    <source>
        <dbReference type="ARBA" id="ARBA00022806"/>
    </source>
</evidence>
<feature type="compositionally biased region" description="Low complexity" evidence="7">
    <location>
        <begin position="147"/>
        <end position="164"/>
    </location>
</feature>
<dbReference type="Pfam" id="PF21010">
    <property type="entry name" value="HA2_C"/>
    <property type="match status" value="1"/>
</dbReference>
<dbReference type="PANTHER" id="PTHR18934:SF145">
    <property type="entry name" value="ATP-DEPENDENT RNA HELICASE DHX57-RELATED"/>
    <property type="match status" value="1"/>
</dbReference>
<dbReference type="RefSeq" id="XP_025348569.1">
    <property type="nucleotide sequence ID" value="XM_025493692.1"/>
</dbReference>
<feature type="region of interest" description="Disordered" evidence="7">
    <location>
        <begin position="1"/>
        <end position="79"/>
    </location>
</feature>
<dbReference type="CDD" id="cd18791">
    <property type="entry name" value="SF2_C_RHA"/>
    <property type="match status" value="1"/>
</dbReference>
<dbReference type="STRING" id="1684307.A0A316U837"/>
<feature type="region of interest" description="Disordered" evidence="7">
    <location>
        <begin position="940"/>
        <end position="990"/>
    </location>
</feature>
<dbReference type="InterPro" id="IPR011709">
    <property type="entry name" value="DEAD-box_helicase_OB_fold"/>
</dbReference>
<dbReference type="InterPro" id="IPR011545">
    <property type="entry name" value="DEAD/DEAH_box_helicase_dom"/>
</dbReference>
<dbReference type="InterPro" id="IPR014001">
    <property type="entry name" value="Helicase_ATP-bd"/>
</dbReference>
<feature type="compositionally biased region" description="Polar residues" evidence="7">
    <location>
        <begin position="460"/>
        <end position="475"/>
    </location>
</feature>
<feature type="compositionally biased region" description="Acidic residues" evidence="7">
    <location>
        <begin position="959"/>
        <end position="973"/>
    </location>
</feature>
<dbReference type="EC" id="3.6.4.13" evidence="1"/>
<dbReference type="Gene3D" id="3.40.50.300">
    <property type="entry name" value="P-loop containing nucleotide triphosphate hydrolases"/>
    <property type="match status" value="2"/>
</dbReference>
<dbReference type="SMART" id="SM00847">
    <property type="entry name" value="HA2"/>
    <property type="match status" value="1"/>
</dbReference>
<dbReference type="Pfam" id="PF00270">
    <property type="entry name" value="DEAD"/>
    <property type="match status" value="1"/>
</dbReference>
<feature type="region of interest" description="Disordered" evidence="7">
    <location>
        <begin position="147"/>
        <end position="178"/>
    </location>
</feature>
<feature type="domain" description="Helicase ATP-binding" evidence="8">
    <location>
        <begin position="735"/>
        <end position="905"/>
    </location>
</feature>
<gene>
    <name evidence="10" type="ORF">BCV69DRAFT_290017</name>
</gene>
<dbReference type="SMART" id="SM00487">
    <property type="entry name" value="DEXDc"/>
    <property type="match status" value="1"/>
</dbReference>
<dbReference type="GO" id="GO:0003724">
    <property type="term" value="F:RNA helicase activity"/>
    <property type="evidence" value="ECO:0007669"/>
    <property type="project" value="UniProtKB-EC"/>
</dbReference>
<organism evidence="10 11">
    <name type="scientific">Pseudomicrostroma glucosiphilum</name>
    <dbReference type="NCBI Taxonomy" id="1684307"/>
    <lineage>
        <taxon>Eukaryota</taxon>
        <taxon>Fungi</taxon>
        <taxon>Dikarya</taxon>
        <taxon>Basidiomycota</taxon>
        <taxon>Ustilaginomycotina</taxon>
        <taxon>Exobasidiomycetes</taxon>
        <taxon>Microstromatales</taxon>
        <taxon>Microstromatales incertae sedis</taxon>
        <taxon>Pseudomicrostroma</taxon>
    </lineage>
</organism>
<accession>A0A316U837</accession>
<dbReference type="PROSITE" id="PS51192">
    <property type="entry name" value="HELICASE_ATP_BIND_1"/>
    <property type="match status" value="1"/>
</dbReference>
<dbReference type="Gene3D" id="1.20.120.1080">
    <property type="match status" value="1"/>
</dbReference>
<name>A0A316U837_9BASI</name>
<evidence type="ECO:0000256" key="2">
    <source>
        <dbReference type="ARBA" id="ARBA00022741"/>
    </source>
</evidence>
<keyword evidence="2" id="KW-0547">Nucleotide-binding</keyword>
<dbReference type="InterPro" id="IPR027417">
    <property type="entry name" value="P-loop_NTPase"/>
</dbReference>
<dbReference type="CDD" id="cd17917">
    <property type="entry name" value="DEXHc_RHA-like"/>
    <property type="match status" value="1"/>
</dbReference>
<dbReference type="InterPro" id="IPR001650">
    <property type="entry name" value="Helicase_C-like"/>
</dbReference>
<feature type="domain" description="Helicase C-terminal" evidence="9">
    <location>
        <begin position="1020"/>
        <end position="1176"/>
    </location>
</feature>
<dbReference type="PROSITE" id="PS51194">
    <property type="entry name" value="HELICASE_CTER"/>
    <property type="match status" value="1"/>
</dbReference>
<keyword evidence="3 10" id="KW-0378">Hydrolase</keyword>
<dbReference type="InterPro" id="IPR007502">
    <property type="entry name" value="Helicase-assoc_dom"/>
</dbReference>
<evidence type="ECO:0000259" key="8">
    <source>
        <dbReference type="PROSITE" id="PS51192"/>
    </source>
</evidence>
<dbReference type="GeneID" id="37015426"/>
<dbReference type="Pfam" id="PF00271">
    <property type="entry name" value="Helicase_C"/>
    <property type="match status" value="1"/>
</dbReference>
<evidence type="ECO:0000256" key="6">
    <source>
        <dbReference type="ARBA" id="ARBA00047984"/>
    </source>
</evidence>
<evidence type="ECO:0000313" key="10">
    <source>
        <dbReference type="EMBL" id="PWN21409.1"/>
    </source>
</evidence>
<dbReference type="Proteomes" id="UP000245942">
    <property type="component" value="Unassembled WGS sequence"/>
</dbReference>
<dbReference type="EMBL" id="KZ819325">
    <property type="protein sequence ID" value="PWN21409.1"/>
    <property type="molecule type" value="Genomic_DNA"/>
</dbReference>
<sequence>MAKKKKPTLKSSVNRGFATTSVPSKKPVETPAEEEAKDEQSNGKGQAATASSASQAVSGAGAIPRKEAGAGNGEADFEVDSEEMELQLLVERLNDRAEREVTRLWKAIDFDRRMSSSLPSFEVDGSTNERALALAANGISRLDLATTSTSASTTEPASGAATPSEAGGQRSVLPTSALTPLPSNLLDEDKLYIRALTTYGLLQKLGFSTEEAERALRATTGPYDLEDCIAYLVSVLDEQEMTAVERRQKGLETENSGAEGESSSSTDTSIPPQHLAYSFERSVGPRGGFNSQAKGKTGKKTNGESTPAVADVTDLEAAELTNKLRSLSMSCLAIVSDLETEISEGSSGSGLMDTLESPSTAWARARLGMIKLDRLKGQQTKLVRTGANENVMKDSERQRDFDREGAAEYLRQERTAWEETLVEADDGKGREAIASTTAADGEEPDSEEDHSQAQSSAQATPSGAATPNEQATIENGNKDEHADEEGGDMFGGLLDETPQEVVDASTGVTIKVRALPTTIKGGRTPRALLAESLRRLDPTAHTRFDAVLTGGRICRSRLTLRWSGPEGKKSSQSYLDIFQLTGEGAESASAAEDMLATVALNCIERDRPTYRSLPGPYREWYEELERYRKTEKSAKAVETLKQIKTIVQPRLDEIEARKAQAKAGNATSIDVGKVSDSDGQSHLGALTQGAVKPLNEQQAARQREQIQEKMTAPSYQKMLPQRQSLPIYKYRDHILDILDNNQVFVLSGETGCGKSTQIPAYILEHCMSQGKPCKIYCTEPRRISAISLAERVSQELGEPRGAVGGDSSLVGYAIRLDSHIGREAKLVYATSGILLRMLEGTSVNEVTHIIIDEVHERSIESDFLLIILKTLIQYRKDLKVILMSATLDAERISAYCGGCAVIQVPGRTFPVQTNYLEDAVELTGYIVEDDSQYAVRQRRDKYGRKADVPGNKAKLQSTADDEVPPDDDDDEDERQGTASTSLKGQRYSPKTISTMDRMDEYVINHDLIVSLIERICFSPDLEQFSPAILVFMPGLQDIRKLHDLLLSHRAFGSQSFIVSPLHSTLSSEEQSSVFNIPPKGMRKIVISTNIAETGVTIPDVTEMRFDEKRQTSKLVDCFVAKSNAKQRRGRAGRVQEGICFHLFTKERHDKHLADHPLPEMLRLSLQDLALKLKIMKIRIGNSVGEALAQALDPPSPVNVQRAVSALIEVKALTTTEEITPLGRHLARIPLDVHMGKFLLIATLFKCLDAALTTAAALNSKSPFVTPFGREAEADAAKASFRVGNSDFLTIANAFNSWRRAIGQKHHFVFCRKSFLSHQTLQQIEELRQQYMAFLLDTGFAQVDEATKQKIVGTRYRSGGGSQVRLMETPASLDSNGHSIAVLHAALAVGLYPKLLAIDPRSYQIRTIGNNQPAAIHPSSINFRLRLGDLPKGVSNLVYFTIMQSRRLYARETAPVLDAALLLLCGDVDYKFSCNSIYIDRNKLRFRLPSLASLLSLKLLREQLSRLITASFRSPGKPALGAFANEADRFKNV</sequence>
<reference evidence="10 11" key="1">
    <citation type="journal article" date="2018" name="Mol. Biol. Evol.">
        <title>Broad Genomic Sampling Reveals a Smut Pathogenic Ancestry of the Fungal Clade Ustilaginomycotina.</title>
        <authorList>
            <person name="Kijpornyongpan T."/>
            <person name="Mondo S.J."/>
            <person name="Barry K."/>
            <person name="Sandor L."/>
            <person name="Lee J."/>
            <person name="Lipzen A."/>
            <person name="Pangilinan J."/>
            <person name="LaButti K."/>
            <person name="Hainaut M."/>
            <person name="Henrissat B."/>
            <person name="Grigoriev I.V."/>
            <person name="Spatafora J.W."/>
            <person name="Aime M.C."/>
        </authorList>
    </citation>
    <scope>NUCLEOTIDE SEQUENCE [LARGE SCALE GENOMIC DNA]</scope>
    <source>
        <strain evidence="10 11">MCA 4718</strain>
    </source>
</reference>